<dbReference type="Proteomes" id="UP001628192">
    <property type="component" value="Unassembled WGS sequence"/>
</dbReference>
<dbReference type="Gene3D" id="2.40.160.60">
    <property type="entry name" value="Outer membrane protein transport protein (OMPP1/FadL/TodX)"/>
    <property type="match status" value="1"/>
</dbReference>
<evidence type="ECO:0000313" key="10">
    <source>
        <dbReference type="Proteomes" id="UP001628192"/>
    </source>
</evidence>
<comment type="similarity">
    <text evidence="2">Belongs to the OmpP1/FadL family.</text>
</comment>
<evidence type="ECO:0000256" key="7">
    <source>
        <dbReference type="ARBA" id="ARBA00023237"/>
    </source>
</evidence>
<evidence type="ECO:0000313" key="9">
    <source>
        <dbReference type="EMBL" id="GAB1253116.1"/>
    </source>
</evidence>
<dbReference type="SUPFAM" id="SSF56935">
    <property type="entry name" value="Porins"/>
    <property type="match status" value="1"/>
</dbReference>
<name>A0ABQ0E5Y2_9BACT</name>
<evidence type="ECO:0000256" key="5">
    <source>
        <dbReference type="ARBA" id="ARBA00022729"/>
    </source>
</evidence>
<accession>A0ABQ0E5Y2</accession>
<evidence type="ECO:0000256" key="8">
    <source>
        <dbReference type="SAM" id="SignalP"/>
    </source>
</evidence>
<evidence type="ECO:0000256" key="2">
    <source>
        <dbReference type="ARBA" id="ARBA00008163"/>
    </source>
</evidence>
<dbReference type="PANTHER" id="PTHR35093">
    <property type="entry name" value="OUTER MEMBRANE PROTEIN NMB0088-RELATED"/>
    <property type="match status" value="1"/>
</dbReference>
<keyword evidence="7" id="KW-0998">Cell outer membrane</keyword>
<dbReference type="RefSeq" id="WP_407844183.1">
    <property type="nucleotide sequence ID" value="NZ_BAAFSG010000001.1"/>
</dbReference>
<evidence type="ECO:0000256" key="1">
    <source>
        <dbReference type="ARBA" id="ARBA00004571"/>
    </source>
</evidence>
<organism evidence="9 10">
    <name type="scientific">Desulfovibrio falkowii</name>
    <dbReference type="NCBI Taxonomy" id="3136602"/>
    <lineage>
        <taxon>Bacteria</taxon>
        <taxon>Pseudomonadati</taxon>
        <taxon>Thermodesulfobacteriota</taxon>
        <taxon>Desulfovibrionia</taxon>
        <taxon>Desulfovibrionales</taxon>
        <taxon>Desulfovibrionaceae</taxon>
        <taxon>Desulfovibrio</taxon>
    </lineage>
</organism>
<dbReference type="PANTHER" id="PTHR35093:SF8">
    <property type="entry name" value="OUTER MEMBRANE PROTEIN NMB0088-RELATED"/>
    <property type="match status" value="1"/>
</dbReference>
<reference evidence="9 10" key="1">
    <citation type="journal article" date="2025" name="Int. J. Syst. Evol. Microbiol.">
        <title>Desulfovibrio falkowii sp. nov., Porphyromonas miyakawae sp. nov., Mediterraneibacter flintii sp. nov. and Owariibacterium komagatae gen. nov., sp. nov., isolated from human faeces.</title>
        <authorList>
            <person name="Hamaguchi T."/>
            <person name="Ohara M."/>
            <person name="Hisatomi A."/>
            <person name="Sekiguchi K."/>
            <person name="Takeda J.I."/>
            <person name="Ueyama J."/>
            <person name="Ito M."/>
            <person name="Nishiwaki H."/>
            <person name="Ogi T."/>
            <person name="Hirayama M."/>
            <person name="Ohkuma M."/>
            <person name="Sakamoto M."/>
            <person name="Ohno K."/>
        </authorList>
    </citation>
    <scope>NUCLEOTIDE SEQUENCE [LARGE SCALE GENOMIC DNA]</scope>
    <source>
        <strain evidence="9 10">13CB8C</strain>
    </source>
</reference>
<keyword evidence="10" id="KW-1185">Reference proteome</keyword>
<dbReference type="EMBL" id="BAAFSG010000001">
    <property type="protein sequence ID" value="GAB1253116.1"/>
    <property type="molecule type" value="Genomic_DNA"/>
</dbReference>
<evidence type="ECO:0000256" key="4">
    <source>
        <dbReference type="ARBA" id="ARBA00022692"/>
    </source>
</evidence>
<keyword evidence="6" id="KW-0472">Membrane</keyword>
<sequence length="432" mass="47144">MKIFRALALALVLALVLCCSPDARAEGFALNEWSARGVALAGGMVGRADDVSTLAYNAAGITQIPGTHVMGGLAFIAPMGTIVSDMANGVEKHTSTKPNVWLAPHGFVSHQLNDNVWLGFASFSRFGLGNSFNSQWVGRYNMYDIGMQTVSFVPSLAYKVNDMLSLSVGVEALYAHVYMGNKVPTITAASYPDIVGNDLQLEGSGWGVGAHLGMHMRFNDQWSLGLSYKSQITLNLFGDVDFGHEGPNGLITAGKMHGPEARDRSANATLQLPDSIALGIAYKPLDNLSFEVGSVFTRWSTYNALNINMGDDYSAINNKEWRDGWNFNASVEYKPLDWWALRAGFAYETPVVNESYSDYMMPTNGRTMMSLGTGFAWENWTVDLTYAHLWINPVDYDNTETSGIRSAASGIKGGHSENVQANIYMFSVGYSF</sequence>
<dbReference type="Pfam" id="PF03349">
    <property type="entry name" value="Toluene_X"/>
    <property type="match status" value="1"/>
</dbReference>
<keyword evidence="4" id="KW-0812">Transmembrane</keyword>
<feature type="chain" id="PRO_5046731397" evidence="8">
    <location>
        <begin position="26"/>
        <end position="432"/>
    </location>
</feature>
<protein>
    <submittedName>
        <fullName evidence="9">Outer membrane protein transport protein</fullName>
    </submittedName>
</protein>
<keyword evidence="5 8" id="KW-0732">Signal</keyword>
<evidence type="ECO:0000256" key="3">
    <source>
        <dbReference type="ARBA" id="ARBA00022452"/>
    </source>
</evidence>
<comment type="caution">
    <text evidence="9">The sequence shown here is derived from an EMBL/GenBank/DDBJ whole genome shotgun (WGS) entry which is preliminary data.</text>
</comment>
<evidence type="ECO:0000256" key="6">
    <source>
        <dbReference type="ARBA" id="ARBA00023136"/>
    </source>
</evidence>
<keyword evidence="3" id="KW-1134">Transmembrane beta strand</keyword>
<comment type="subcellular location">
    <subcellularLocation>
        <location evidence="1">Cell outer membrane</location>
        <topology evidence="1">Multi-pass membrane protein</topology>
    </subcellularLocation>
</comment>
<dbReference type="InterPro" id="IPR005017">
    <property type="entry name" value="OMPP1/FadL/TodX"/>
</dbReference>
<feature type="signal peptide" evidence="8">
    <location>
        <begin position="1"/>
        <end position="25"/>
    </location>
</feature>
<proteinExistence type="inferred from homology"/>
<gene>
    <name evidence="9" type="ORF">Defa_06030</name>
</gene>